<dbReference type="PANTHER" id="PTHR10907">
    <property type="entry name" value="REGUCALCIN"/>
    <property type="match status" value="1"/>
</dbReference>
<feature type="binding site" evidence="3">
    <location>
        <position position="18"/>
    </location>
    <ligand>
        <name>a divalent metal cation</name>
        <dbReference type="ChEBI" id="CHEBI:60240"/>
    </ligand>
</feature>
<evidence type="ECO:0000256" key="1">
    <source>
        <dbReference type="ARBA" id="ARBA00008853"/>
    </source>
</evidence>
<feature type="domain" description="SMP-30/Gluconolactonase/LRE-like region" evidence="4">
    <location>
        <begin position="16"/>
        <end position="259"/>
    </location>
</feature>
<feature type="binding site" evidence="3">
    <location>
        <position position="149"/>
    </location>
    <ligand>
        <name>a divalent metal cation</name>
        <dbReference type="ChEBI" id="CHEBI:60240"/>
    </ligand>
</feature>
<feature type="binding site" evidence="3">
    <location>
        <position position="103"/>
    </location>
    <ligand>
        <name>substrate</name>
    </ligand>
</feature>
<evidence type="ECO:0000256" key="2">
    <source>
        <dbReference type="PIRSR" id="PIRSR605511-1"/>
    </source>
</evidence>
<comment type="cofactor">
    <cofactor evidence="3">
        <name>Zn(2+)</name>
        <dbReference type="ChEBI" id="CHEBI:29105"/>
    </cofactor>
    <text evidence="3">Binds 1 divalent metal cation per subunit.</text>
</comment>
<evidence type="ECO:0000259" key="4">
    <source>
        <dbReference type="Pfam" id="PF08450"/>
    </source>
</evidence>
<keyword evidence="3" id="KW-0479">Metal-binding</keyword>
<feature type="binding site" evidence="3">
    <location>
        <position position="101"/>
    </location>
    <ligand>
        <name>substrate</name>
    </ligand>
</feature>
<dbReference type="EMBL" id="PUIB01000011">
    <property type="protein sequence ID" value="PQO38410.1"/>
    <property type="molecule type" value="Genomic_DNA"/>
</dbReference>
<dbReference type="Proteomes" id="UP000239388">
    <property type="component" value="Unassembled WGS sequence"/>
</dbReference>
<dbReference type="SUPFAM" id="SSF63829">
    <property type="entry name" value="Calcium-dependent phosphotriesterase"/>
    <property type="match status" value="1"/>
</dbReference>
<proteinExistence type="inferred from homology"/>
<evidence type="ECO:0000313" key="5">
    <source>
        <dbReference type="EMBL" id="PQO38410.1"/>
    </source>
</evidence>
<comment type="caution">
    <text evidence="5">The sequence shown here is derived from an EMBL/GenBank/DDBJ whole genome shotgun (WGS) entry which is preliminary data.</text>
</comment>
<dbReference type="Pfam" id="PF08450">
    <property type="entry name" value="SGL"/>
    <property type="match status" value="1"/>
</dbReference>
<dbReference type="GO" id="GO:0005509">
    <property type="term" value="F:calcium ion binding"/>
    <property type="evidence" value="ECO:0007669"/>
    <property type="project" value="TreeGrafter"/>
</dbReference>
<dbReference type="InterPro" id="IPR005511">
    <property type="entry name" value="SMP-30"/>
</dbReference>
<organism evidence="5 6">
    <name type="scientific">Blastopirellula marina</name>
    <dbReference type="NCBI Taxonomy" id="124"/>
    <lineage>
        <taxon>Bacteria</taxon>
        <taxon>Pseudomonadati</taxon>
        <taxon>Planctomycetota</taxon>
        <taxon>Planctomycetia</taxon>
        <taxon>Pirellulales</taxon>
        <taxon>Pirellulaceae</taxon>
        <taxon>Blastopirellula</taxon>
    </lineage>
</organism>
<dbReference type="AlphaFoldDB" id="A0A2S8G274"/>
<feature type="active site" description="Proton donor/acceptor" evidence="2">
    <location>
        <position position="201"/>
    </location>
</feature>
<dbReference type="Gene3D" id="2.120.10.30">
    <property type="entry name" value="TolB, C-terminal domain"/>
    <property type="match status" value="1"/>
</dbReference>
<dbReference type="PANTHER" id="PTHR10907:SF47">
    <property type="entry name" value="REGUCALCIN"/>
    <property type="match status" value="1"/>
</dbReference>
<accession>A0A2S8G274</accession>
<protein>
    <recommendedName>
        <fullName evidence="4">SMP-30/Gluconolactonase/LRE-like region domain-containing protein</fullName>
    </recommendedName>
</protein>
<reference evidence="5 6" key="1">
    <citation type="submission" date="2018-02" db="EMBL/GenBank/DDBJ databases">
        <title>Comparative genomes isolates from brazilian mangrove.</title>
        <authorList>
            <person name="Araujo J.E."/>
            <person name="Taketani R.G."/>
            <person name="Silva M.C.P."/>
            <person name="Loureco M.V."/>
            <person name="Andreote F.D."/>
        </authorList>
    </citation>
    <scope>NUCLEOTIDE SEQUENCE [LARGE SCALE GENOMIC DNA]</scope>
    <source>
        <strain evidence="5 6">NAP PRIS-MGV</strain>
    </source>
</reference>
<comment type="similarity">
    <text evidence="1">Belongs to the SMP-30/CGR1 family.</text>
</comment>
<dbReference type="InterPro" id="IPR013658">
    <property type="entry name" value="SGL"/>
</dbReference>
<feature type="binding site" evidence="3">
    <location>
        <position position="201"/>
    </location>
    <ligand>
        <name>a divalent metal cation</name>
        <dbReference type="ChEBI" id="CHEBI:60240"/>
    </ligand>
</feature>
<dbReference type="OrthoDB" id="9775130at2"/>
<name>A0A2S8G274_9BACT</name>
<dbReference type="PRINTS" id="PR01790">
    <property type="entry name" value="SMP30FAMILY"/>
</dbReference>
<dbReference type="RefSeq" id="WP_105353784.1">
    <property type="nucleotide sequence ID" value="NZ_PUIB01000011.1"/>
</dbReference>
<gene>
    <name evidence="5" type="ORF">C5Y98_10120</name>
</gene>
<evidence type="ECO:0000256" key="3">
    <source>
        <dbReference type="PIRSR" id="PIRSR605511-2"/>
    </source>
</evidence>
<evidence type="ECO:0000313" key="6">
    <source>
        <dbReference type="Proteomes" id="UP000239388"/>
    </source>
</evidence>
<keyword evidence="3" id="KW-0862">Zinc</keyword>
<dbReference type="InterPro" id="IPR011042">
    <property type="entry name" value="6-blade_b-propeller_TolB-like"/>
</dbReference>
<dbReference type="GO" id="GO:0019853">
    <property type="term" value="P:L-ascorbic acid biosynthetic process"/>
    <property type="evidence" value="ECO:0007669"/>
    <property type="project" value="TreeGrafter"/>
</dbReference>
<sequence length="295" mass="32367">MQTFQAQCIFDIQATLGEGPSWDAITKRLLWVDIENSLVNRFDPATGENESWTVEKECSFAIATIQGDIIVGTRDGIVRLDPQTGDITKVANPDTNSETNRFNDAKCDPRGRLFAGTISDTRTPGDANCYRFDSQFNYVTVVPGVVNSNGLCWSPDHTIFYYIDTATRKVDAFDYDIETGDITNRRTVVDIPESMGIGKPDGMTIDSEGMLWTGMWGGASVCRWNPQTGELIGKIEMPCPNVTSCCFGGDKLDQLYITTPRKGLSDEQLKQYPYAGGLFVCLPGLTGTATTPFAG</sequence>
<dbReference type="GO" id="GO:0004341">
    <property type="term" value="F:gluconolactonase activity"/>
    <property type="evidence" value="ECO:0007669"/>
    <property type="project" value="TreeGrafter"/>
</dbReference>